<comment type="similarity">
    <text evidence="1 5">Belongs to the KptA/TPT1 family.</text>
</comment>
<dbReference type="NCBIfam" id="NF002014">
    <property type="entry name" value="PRK00819.1-4"/>
    <property type="match status" value="1"/>
</dbReference>
<dbReference type="GO" id="GO:0006388">
    <property type="term" value="P:tRNA splicing, via endonucleolytic cleavage and ligation"/>
    <property type="evidence" value="ECO:0007669"/>
    <property type="project" value="UniProtKB-UniRule"/>
</dbReference>
<dbReference type="HAMAP" id="MF_00299">
    <property type="entry name" value="KptA"/>
    <property type="match status" value="1"/>
</dbReference>
<gene>
    <name evidence="5" type="primary">kptA</name>
    <name evidence="6" type="ORF">HNQ47_001151</name>
</gene>
<dbReference type="PANTHER" id="PTHR12684">
    <property type="entry name" value="PUTATIVE PHOSPHOTRANSFERASE"/>
    <property type="match status" value="1"/>
</dbReference>
<dbReference type="InterPro" id="IPR042080">
    <property type="entry name" value="RNA_2'-PTrans_N"/>
</dbReference>
<dbReference type="Pfam" id="PF01885">
    <property type="entry name" value="PTS_2-RNA"/>
    <property type="match status" value="1"/>
</dbReference>
<dbReference type="EC" id="2.7.1.-" evidence="5"/>
<dbReference type="EMBL" id="JACHHK010000003">
    <property type="protein sequence ID" value="MBB5183131.1"/>
    <property type="molecule type" value="Genomic_DNA"/>
</dbReference>
<evidence type="ECO:0000256" key="5">
    <source>
        <dbReference type="HAMAP-Rule" id="MF_00299"/>
    </source>
</evidence>
<dbReference type="AlphaFoldDB" id="A0A7W8FWD3"/>
<sequence>MSNKSTSKFISLILRHHPEIIGIVVDEHGWADVDALIRGVNKSRPLDRRTLEKIVAEDEKQRYAFNEDRTKIRAVYGHSIPVDLDLEPADPPAYLYHGTAERFVPSIEQEGLLPMQRLYVHLSADVKTAIQVGARHGKPFVYTIDAQAMQKDGYVFYHCTGGTWLTECVPPRYLLK</sequence>
<evidence type="ECO:0000256" key="2">
    <source>
        <dbReference type="ARBA" id="ARBA00022679"/>
    </source>
</evidence>
<comment type="caution">
    <text evidence="6">The sequence shown here is derived from an EMBL/GenBank/DDBJ whole genome shotgun (WGS) entry which is preliminary data.</text>
</comment>
<evidence type="ECO:0000313" key="6">
    <source>
        <dbReference type="EMBL" id="MBB5183131.1"/>
    </source>
</evidence>
<dbReference type="InterPro" id="IPR002745">
    <property type="entry name" value="Ptrans_KptA/Tpt1"/>
</dbReference>
<evidence type="ECO:0000256" key="3">
    <source>
        <dbReference type="ARBA" id="ARBA00023027"/>
    </source>
</evidence>
<proteinExistence type="inferred from homology"/>
<dbReference type="Gene3D" id="3.20.170.30">
    <property type="match status" value="1"/>
</dbReference>
<name>A0A7W8FWD3_9FIRM</name>
<dbReference type="GO" id="GO:0003950">
    <property type="term" value="F:NAD+ poly-ADP-ribosyltransferase activity"/>
    <property type="evidence" value="ECO:0007669"/>
    <property type="project" value="InterPro"/>
</dbReference>
<dbReference type="PANTHER" id="PTHR12684:SF2">
    <property type="entry name" value="TRNA 2'-PHOSPHOTRANSFERASE 1"/>
    <property type="match status" value="1"/>
</dbReference>
<dbReference type="InterPro" id="IPR042081">
    <property type="entry name" value="RNA_2'-PTrans_C"/>
</dbReference>
<keyword evidence="3 5" id="KW-0520">NAD</keyword>
<evidence type="ECO:0000256" key="1">
    <source>
        <dbReference type="ARBA" id="ARBA00009836"/>
    </source>
</evidence>
<dbReference type="SUPFAM" id="SSF56399">
    <property type="entry name" value="ADP-ribosylation"/>
    <property type="match status" value="1"/>
</dbReference>
<dbReference type="GO" id="GO:0000215">
    <property type="term" value="F:tRNA 2'-phosphotransferase activity"/>
    <property type="evidence" value="ECO:0007669"/>
    <property type="project" value="TreeGrafter"/>
</dbReference>
<comment type="function">
    <text evidence="4 5">Removes the 2'-phosphate from RNA via an intermediate in which the phosphate is ADP-ribosylated by NAD followed by a presumed transesterification to release the RNA and generate ADP-ribose 1''-2''-cyclic phosphate (APPR&gt;P). May function as an ADP-ribosylase.</text>
</comment>
<evidence type="ECO:0000256" key="4">
    <source>
        <dbReference type="ARBA" id="ARBA00025212"/>
    </source>
</evidence>
<dbReference type="InterPro" id="IPR022928">
    <property type="entry name" value="RNA_2'-PTrans_KptA"/>
</dbReference>
<keyword evidence="7" id="KW-1185">Reference proteome</keyword>
<organism evidence="6 7">
    <name type="scientific">Catenisphaera adipataccumulans</name>
    <dbReference type="NCBI Taxonomy" id="700500"/>
    <lineage>
        <taxon>Bacteria</taxon>
        <taxon>Bacillati</taxon>
        <taxon>Bacillota</taxon>
        <taxon>Erysipelotrichia</taxon>
        <taxon>Erysipelotrichales</taxon>
        <taxon>Erysipelotrichaceae</taxon>
        <taxon>Catenisphaera</taxon>
    </lineage>
</organism>
<dbReference type="RefSeq" id="WP_183328419.1">
    <property type="nucleotide sequence ID" value="NZ_JACHHK010000003.1"/>
</dbReference>
<dbReference type="Gene3D" id="1.10.10.970">
    <property type="entry name" value="RNA 2'-phosphotransferase, Tpt1/KptA family, N-terminal domain"/>
    <property type="match status" value="1"/>
</dbReference>
<accession>A0A7W8FWD3</accession>
<protein>
    <recommendedName>
        <fullName evidence="5">Probable RNA 2'-phosphotransferase</fullName>
        <ecNumber evidence="5">2.7.1.-</ecNumber>
    </recommendedName>
</protein>
<reference evidence="6 7" key="1">
    <citation type="submission" date="2020-08" db="EMBL/GenBank/DDBJ databases">
        <title>Genomic Encyclopedia of Type Strains, Phase IV (KMG-IV): sequencing the most valuable type-strain genomes for metagenomic binning, comparative biology and taxonomic classification.</title>
        <authorList>
            <person name="Goeker M."/>
        </authorList>
    </citation>
    <scope>NUCLEOTIDE SEQUENCE [LARGE SCALE GENOMIC DNA]</scope>
    <source>
        <strain evidence="6 7">DSM 25799</strain>
    </source>
</reference>
<dbReference type="Proteomes" id="UP000539953">
    <property type="component" value="Unassembled WGS sequence"/>
</dbReference>
<evidence type="ECO:0000313" key="7">
    <source>
        <dbReference type="Proteomes" id="UP000539953"/>
    </source>
</evidence>
<keyword evidence="2 5" id="KW-0808">Transferase</keyword>